<dbReference type="InterPro" id="IPR019182">
    <property type="entry name" value="Cytochrome_b-c1_su10_fun"/>
</dbReference>
<organism evidence="2 3">
    <name type="scientific">Basidiobolus meristosporus CBS 931.73</name>
    <dbReference type="NCBI Taxonomy" id="1314790"/>
    <lineage>
        <taxon>Eukaryota</taxon>
        <taxon>Fungi</taxon>
        <taxon>Fungi incertae sedis</taxon>
        <taxon>Zoopagomycota</taxon>
        <taxon>Entomophthoromycotina</taxon>
        <taxon>Basidiobolomycetes</taxon>
        <taxon>Basidiobolales</taxon>
        <taxon>Basidiobolaceae</taxon>
        <taxon>Basidiobolus</taxon>
    </lineage>
</organism>
<dbReference type="Proteomes" id="UP000193498">
    <property type="component" value="Unassembled WGS sequence"/>
</dbReference>
<dbReference type="PANTHER" id="PTHR28254">
    <property type="entry name" value="CYTOCHROME B-C1 COMPLEX SUBUNIT 10"/>
    <property type="match status" value="1"/>
</dbReference>
<dbReference type="PANTHER" id="PTHR28254:SF1">
    <property type="entry name" value="CYTOCHROME B-C1 COMPLEX SUBUNIT 10, MITOCHONDRIAL"/>
    <property type="match status" value="1"/>
</dbReference>
<keyword evidence="3" id="KW-1185">Reference proteome</keyword>
<feature type="transmembrane region" description="Helical" evidence="1">
    <location>
        <begin position="20"/>
        <end position="42"/>
    </location>
</feature>
<sequence length="75" mass="8329">MALPHYKPQPSFAGVTPETLVRVTPSLLKWGVALGAAAFLFVDQVPLVRNQLVKLPVVGAYWHRYDIAQPQEDSE</sequence>
<dbReference type="EMBL" id="MCFE01000051">
    <property type="protein sequence ID" value="ORY02985.1"/>
    <property type="molecule type" value="Genomic_DNA"/>
</dbReference>
<dbReference type="AlphaFoldDB" id="A0A1Y1YZK6"/>
<keyword evidence="1" id="KW-0472">Membrane</keyword>
<dbReference type="GO" id="GO:0005739">
    <property type="term" value="C:mitochondrion"/>
    <property type="evidence" value="ECO:0007669"/>
    <property type="project" value="GOC"/>
</dbReference>
<comment type="caution">
    <text evidence="2">The sequence shown here is derived from an EMBL/GenBank/DDBJ whole genome shotgun (WGS) entry which is preliminary data.</text>
</comment>
<dbReference type="OrthoDB" id="2391627at2759"/>
<protein>
    <submittedName>
        <fullName evidence="2">Uncharacterized protein</fullName>
    </submittedName>
</protein>
<reference evidence="2 3" key="1">
    <citation type="submission" date="2016-07" db="EMBL/GenBank/DDBJ databases">
        <title>Pervasive Adenine N6-methylation of Active Genes in Fungi.</title>
        <authorList>
            <consortium name="DOE Joint Genome Institute"/>
            <person name="Mondo S.J."/>
            <person name="Dannebaum R.O."/>
            <person name="Kuo R.C."/>
            <person name="Labutti K."/>
            <person name="Haridas S."/>
            <person name="Kuo A."/>
            <person name="Salamov A."/>
            <person name="Ahrendt S.R."/>
            <person name="Lipzen A."/>
            <person name="Sullivan W."/>
            <person name="Andreopoulos W.B."/>
            <person name="Clum A."/>
            <person name="Lindquist E."/>
            <person name="Daum C."/>
            <person name="Ramamoorthy G.K."/>
            <person name="Gryganskyi A."/>
            <person name="Culley D."/>
            <person name="Magnuson J.K."/>
            <person name="James T.Y."/>
            <person name="O'Malley M.A."/>
            <person name="Stajich J.E."/>
            <person name="Spatafora J.W."/>
            <person name="Visel A."/>
            <person name="Grigoriev I.V."/>
        </authorList>
    </citation>
    <scope>NUCLEOTIDE SEQUENCE [LARGE SCALE GENOMIC DNA]</scope>
    <source>
        <strain evidence="2 3">CBS 931.73</strain>
    </source>
</reference>
<accession>A0A1Y1YZK6</accession>
<name>A0A1Y1YZK6_9FUNG</name>
<evidence type="ECO:0000313" key="2">
    <source>
        <dbReference type="EMBL" id="ORY02985.1"/>
    </source>
</evidence>
<keyword evidence="1" id="KW-0812">Transmembrane</keyword>
<dbReference type="Pfam" id="PF09796">
    <property type="entry name" value="QCR10"/>
    <property type="match status" value="1"/>
</dbReference>
<keyword evidence="1" id="KW-1133">Transmembrane helix</keyword>
<dbReference type="GO" id="GO:0006122">
    <property type="term" value="P:mitochondrial electron transport, ubiquinol to cytochrome c"/>
    <property type="evidence" value="ECO:0007669"/>
    <property type="project" value="InterPro"/>
</dbReference>
<gene>
    <name evidence="2" type="ORF">K493DRAFT_311873</name>
</gene>
<evidence type="ECO:0000313" key="3">
    <source>
        <dbReference type="Proteomes" id="UP000193498"/>
    </source>
</evidence>
<evidence type="ECO:0000256" key="1">
    <source>
        <dbReference type="SAM" id="Phobius"/>
    </source>
</evidence>
<dbReference type="FunCoup" id="A0A1Y1YZK6">
    <property type="interactions" value="133"/>
</dbReference>
<proteinExistence type="predicted"/>
<dbReference type="InParanoid" id="A0A1Y1YZK6"/>